<name>A0A235B933_9BACL</name>
<keyword evidence="2" id="KW-1185">Reference proteome</keyword>
<sequence length="62" mass="7144">MLKTRLMVLSFVIALFLFWIQNNANARPVHPGWEMPPKDHTIEEKAEAVKEKAVRAAWNLVS</sequence>
<comment type="caution">
    <text evidence="1">The sequence shown here is derived from an EMBL/GenBank/DDBJ whole genome shotgun (WGS) entry which is preliminary data.</text>
</comment>
<dbReference type="EMBL" id="NOWF01000002">
    <property type="protein sequence ID" value="OYD08820.1"/>
    <property type="molecule type" value="Genomic_DNA"/>
</dbReference>
<accession>A0A235B933</accession>
<evidence type="ECO:0000313" key="2">
    <source>
        <dbReference type="Proteomes" id="UP000215459"/>
    </source>
</evidence>
<gene>
    <name evidence="1" type="ORF">CHM34_03235</name>
</gene>
<dbReference type="RefSeq" id="WP_094263168.1">
    <property type="nucleotide sequence ID" value="NZ_NOWF01000002.1"/>
</dbReference>
<protein>
    <submittedName>
        <fullName evidence="1">Uncharacterized protein</fullName>
    </submittedName>
</protein>
<dbReference type="Proteomes" id="UP000215459">
    <property type="component" value="Unassembled WGS sequence"/>
</dbReference>
<reference evidence="1 2" key="1">
    <citation type="submission" date="2017-07" db="EMBL/GenBank/DDBJ databases">
        <title>The genome sequence of Paludifilum halophilum highlights mechanisms for microbial adaptation to high salt environemnts.</title>
        <authorList>
            <person name="Belbahri L."/>
        </authorList>
    </citation>
    <scope>NUCLEOTIDE SEQUENCE [LARGE SCALE GENOMIC DNA]</scope>
    <source>
        <strain evidence="1 2">DSM 102817</strain>
    </source>
</reference>
<proteinExistence type="predicted"/>
<organism evidence="1 2">
    <name type="scientific">Paludifilum halophilum</name>
    <dbReference type="NCBI Taxonomy" id="1642702"/>
    <lineage>
        <taxon>Bacteria</taxon>
        <taxon>Bacillati</taxon>
        <taxon>Bacillota</taxon>
        <taxon>Bacilli</taxon>
        <taxon>Bacillales</taxon>
        <taxon>Thermoactinomycetaceae</taxon>
        <taxon>Paludifilum</taxon>
    </lineage>
</organism>
<dbReference type="AlphaFoldDB" id="A0A235B933"/>
<evidence type="ECO:0000313" key="1">
    <source>
        <dbReference type="EMBL" id="OYD08820.1"/>
    </source>
</evidence>